<protein>
    <submittedName>
        <fullName evidence="3">Phage integrase family protein</fullName>
    </submittedName>
</protein>
<dbReference type="InterPro" id="IPR002104">
    <property type="entry name" value="Integrase_catalytic"/>
</dbReference>
<dbReference type="PANTHER" id="PTHR30349:SF82">
    <property type="entry name" value="INTEGRASE_RECOMBINASE YOEC-RELATED"/>
    <property type="match status" value="1"/>
</dbReference>
<gene>
    <name evidence="3" type="ORF">SAMN04487944_10380</name>
</gene>
<dbReference type="SUPFAM" id="SSF56349">
    <property type="entry name" value="DNA breaking-rejoining enzymes"/>
    <property type="match status" value="1"/>
</dbReference>
<dbReference type="RefSeq" id="WP_089739561.1">
    <property type="nucleotide sequence ID" value="NZ_FOGL01000003.1"/>
</dbReference>
<dbReference type="InterPro" id="IPR050090">
    <property type="entry name" value="Tyrosine_recombinase_XerCD"/>
</dbReference>
<feature type="domain" description="Tyr recombinase" evidence="2">
    <location>
        <begin position="5"/>
        <end position="180"/>
    </location>
</feature>
<dbReference type="EMBL" id="FOGL01000003">
    <property type="protein sequence ID" value="SER33794.1"/>
    <property type="molecule type" value="Genomic_DNA"/>
</dbReference>
<dbReference type="STRING" id="531814.SAMN04487944_10380"/>
<dbReference type="GO" id="GO:0015074">
    <property type="term" value="P:DNA integration"/>
    <property type="evidence" value="ECO:0007669"/>
    <property type="project" value="InterPro"/>
</dbReference>
<dbReference type="InterPro" id="IPR011010">
    <property type="entry name" value="DNA_brk_join_enz"/>
</dbReference>
<evidence type="ECO:0000259" key="2">
    <source>
        <dbReference type="PROSITE" id="PS51898"/>
    </source>
</evidence>
<dbReference type="GO" id="GO:0006310">
    <property type="term" value="P:DNA recombination"/>
    <property type="evidence" value="ECO:0007669"/>
    <property type="project" value="UniProtKB-KW"/>
</dbReference>
<proteinExistence type="predicted"/>
<dbReference type="PROSITE" id="PS51898">
    <property type="entry name" value="TYR_RECOMBINASE"/>
    <property type="match status" value="1"/>
</dbReference>
<keyword evidence="1" id="KW-0233">DNA recombination</keyword>
<evidence type="ECO:0000313" key="4">
    <source>
        <dbReference type="Proteomes" id="UP000199687"/>
    </source>
</evidence>
<dbReference type="Pfam" id="PF00589">
    <property type="entry name" value="Phage_integrase"/>
    <property type="match status" value="1"/>
</dbReference>
<dbReference type="PANTHER" id="PTHR30349">
    <property type="entry name" value="PHAGE INTEGRASE-RELATED"/>
    <property type="match status" value="1"/>
</dbReference>
<keyword evidence="4" id="KW-1185">Reference proteome</keyword>
<dbReference type="Gene3D" id="1.10.443.10">
    <property type="entry name" value="Intergrase catalytic core"/>
    <property type="match status" value="1"/>
</dbReference>
<sequence>MEFVHPIKEIDQINQIKQLLFHHSKRDYVFFTVGINTGLRLNDLLHLKVSHVWDGQQMKDFIFLRDTDPPYYLNHNIKNATKSYLECNNLQMDHYLFKSQKSELPITRQQAYRIINHAAKEIGITENVGTHTLRKTFGYHAYKKGVAISLLQKILHHSSTLETLEYLGIEKEEDTLIQIDVNL</sequence>
<accession>A0A1H9NCW5</accession>
<dbReference type="AlphaFoldDB" id="A0A1H9NCW5"/>
<evidence type="ECO:0000313" key="3">
    <source>
        <dbReference type="EMBL" id="SER33794.1"/>
    </source>
</evidence>
<organism evidence="3 4">
    <name type="scientific">Gracilibacillus ureilyticus</name>
    <dbReference type="NCBI Taxonomy" id="531814"/>
    <lineage>
        <taxon>Bacteria</taxon>
        <taxon>Bacillati</taxon>
        <taxon>Bacillota</taxon>
        <taxon>Bacilli</taxon>
        <taxon>Bacillales</taxon>
        <taxon>Bacillaceae</taxon>
        <taxon>Gracilibacillus</taxon>
    </lineage>
</organism>
<name>A0A1H9NCW5_9BACI</name>
<reference evidence="3 4" key="1">
    <citation type="submission" date="2016-10" db="EMBL/GenBank/DDBJ databases">
        <authorList>
            <person name="de Groot N.N."/>
        </authorList>
    </citation>
    <scope>NUCLEOTIDE SEQUENCE [LARGE SCALE GENOMIC DNA]</scope>
    <source>
        <strain evidence="3 4">CGMCC 1.7727</strain>
    </source>
</reference>
<dbReference type="OrthoDB" id="9788852at2"/>
<dbReference type="InterPro" id="IPR013762">
    <property type="entry name" value="Integrase-like_cat_sf"/>
</dbReference>
<dbReference type="GO" id="GO:0003677">
    <property type="term" value="F:DNA binding"/>
    <property type="evidence" value="ECO:0007669"/>
    <property type="project" value="InterPro"/>
</dbReference>
<evidence type="ECO:0000256" key="1">
    <source>
        <dbReference type="ARBA" id="ARBA00023172"/>
    </source>
</evidence>
<dbReference type="Proteomes" id="UP000199687">
    <property type="component" value="Unassembled WGS sequence"/>
</dbReference>